<dbReference type="RefSeq" id="WP_002609990.1">
    <property type="nucleotide sequence ID" value="NZ_AP025565.1"/>
</dbReference>
<dbReference type="EMBL" id="CP048838">
    <property type="protein sequence ID" value="QJA03600.1"/>
    <property type="molecule type" value="Genomic_DNA"/>
</dbReference>
<evidence type="ECO:0000313" key="1">
    <source>
        <dbReference type="EMBL" id="KGJ51385.1"/>
    </source>
</evidence>
<evidence type="ECO:0000313" key="3">
    <source>
        <dbReference type="EMBL" id="MZH57473.1"/>
    </source>
</evidence>
<reference evidence="4 6" key="3">
    <citation type="submission" date="2020-02" db="EMBL/GenBank/DDBJ databases">
        <authorList>
            <person name="Kociolek L.K."/>
            <person name="Ozer E.A."/>
        </authorList>
    </citation>
    <scope>NUCLEOTIDE SEQUENCE [LARGE SCALE GENOMIC DNA]</scope>
    <source>
        <strain evidence="4 6">ATCC 14501</strain>
    </source>
</reference>
<evidence type="ECO:0000313" key="2">
    <source>
        <dbReference type="EMBL" id="MCR0234886.1"/>
    </source>
</evidence>
<proteinExistence type="predicted"/>
<name>A0A099I135_CLOIN</name>
<dbReference type="EMBL" id="WWTN01000036">
    <property type="protein sequence ID" value="MZH57473.1"/>
    <property type="molecule type" value="Genomic_DNA"/>
</dbReference>
<dbReference type="Proteomes" id="UP000604383">
    <property type="component" value="Unassembled WGS sequence"/>
</dbReference>
<evidence type="ECO:0000313" key="4">
    <source>
        <dbReference type="EMBL" id="QJA03600.1"/>
    </source>
</evidence>
<dbReference type="Proteomes" id="UP000503330">
    <property type="component" value="Chromosome"/>
</dbReference>
<organism evidence="1 5">
    <name type="scientific">Clostridium innocuum</name>
    <dbReference type="NCBI Taxonomy" id="1522"/>
    <lineage>
        <taxon>Bacteria</taxon>
        <taxon>Bacillati</taxon>
        <taxon>Bacillota</taxon>
        <taxon>Clostridia</taxon>
        <taxon>Eubacteriales</taxon>
        <taxon>Clostridiaceae</taxon>
        <taxon>Clostridium</taxon>
    </lineage>
</organism>
<dbReference type="SUPFAM" id="SSF52218">
    <property type="entry name" value="Flavoproteins"/>
    <property type="match status" value="1"/>
</dbReference>
<dbReference type="GeneID" id="61926806"/>
<reference evidence="1 5" key="1">
    <citation type="submission" date="2014-08" db="EMBL/GenBank/DDBJ databases">
        <title>Clostridium innocuum, an unnegligible vancomycin-resistant pathogen causing extra-intestinal infections.</title>
        <authorList>
            <person name="Feng Y."/>
            <person name="Chiu C.-H."/>
        </authorList>
    </citation>
    <scope>NUCLEOTIDE SEQUENCE [LARGE SCALE GENOMIC DNA]</scope>
    <source>
        <strain evidence="1 5">AN88</strain>
    </source>
</reference>
<reference evidence="2" key="4">
    <citation type="journal article" date="2022" name="Clin. Infect. Dis.">
        <title>Association between Clostridium innocuum and antibiotic-associated diarrhea in adults and children: A cross-sectional study and comparative genomics analysis.</title>
        <authorList>
            <person name="Cherny K.E."/>
            <person name="Muscat E.B."/>
            <person name="Balaji A."/>
            <person name="Mukherjee J."/>
            <person name="Ozer E.A."/>
            <person name="Angarone M.P."/>
            <person name="Hauser A.R."/>
            <person name="Sichel J.S."/>
            <person name="Amponsah E."/>
            <person name="Kociolek L.K."/>
        </authorList>
    </citation>
    <scope>NUCLEOTIDE SEQUENCE</scope>
    <source>
        <strain evidence="2">NU1-AC-029v</strain>
    </source>
</reference>
<dbReference type="EMBL" id="JQIF01000113">
    <property type="protein sequence ID" value="KGJ51385.1"/>
    <property type="molecule type" value="Genomic_DNA"/>
</dbReference>
<dbReference type="EMBL" id="JAKTMA010000043">
    <property type="protein sequence ID" value="MCR0234886.1"/>
    <property type="molecule type" value="Genomic_DNA"/>
</dbReference>
<evidence type="ECO:0000313" key="5">
    <source>
        <dbReference type="Proteomes" id="UP000030008"/>
    </source>
</evidence>
<sequence>MRTLRLNDTEYAFCDELGMETVDVRELKLQGCMGCGACERRIHHGGECAVADDMQMLYPKIAQCEKLVFICRQSFGCCSPKCKRILDRMAVLGYPEYTVKNRELTKKGWKIPLREIEFLLYGEATPQELALFEEWLEEIHGITGGTLMRVQYIGEEAALCPY</sequence>
<accession>A0A099I135</accession>
<reference evidence="3" key="2">
    <citation type="journal article" date="2019" name="Nat. Med.">
        <title>A library of human gut bacterial isolates paired with longitudinal multiomics data enables mechanistic microbiome research.</title>
        <authorList>
            <person name="Poyet M."/>
            <person name="Groussin M."/>
            <person name="Gibbons S.M."/>
            <person name="Avila-Pacheco J."/>
            <person name="Jiang X."/>
            <person name="Kearney S.M."/>
            <person name="Perrotta A.R."/>
            <person name="Berdy B."/>
            <person name="Zhao S."/>
            <person name="Lieberman T.D."/>
            <person name="Swanson P.K."/>
            <person name="Smith M."/>
            <person name="Roesemann S."/>
            <person name="Alexander J.E."/>
            <person name="Rich S.A."/>
            <person name="Livny J."/>
            <person name="Vlamakis H."/>
            <person name="Clish C."/>
            <person name="Bullock K."/>
            <person name="Deik A."/>
            <person name="Scott J."/>
            <person name="Pierce K.A."/>
            <person name="Xavier R.J."/>
            <person name="Alm E.J."/>
        </authorList>
    </citation>
    <scope>NUCLEOTIDE SEQUENCE</scope>
    <source>
        <strain evidence="3">BIOML-A12</strain>
    </source>
</reference>
<protein>
    <submittedName>
        <fullName evidence="2">Flavodoxin family protein</fullName>
    </submittedName>
    <submittedName>
        <fullName evidence="1">Iron-sulfur protein</fullName>
    </submittedName>
</protein>
<dbReference type="Gene3D" id="3.40.50.360">
    <property type="match status" value="1"/>
</dbReference>
<dbReference type="Proteomes" id="UP000030008">
    <property type="component" value="Unassembled WGS sequence"/>
</dbReference>
<dbReference type="Proteomes" id="UP001203972">
    <property type="component" value="Unassembled WGS sequence"/>
</dbReference>
<evidence type="ECO:0000313" key="6">
    <source>
        <dbReference type="Proteomes" id="UP000503330"/>
    </source>
</evidence>
<dbReference type="InterPro" id="IPR029039">
    <property type="entry name" value="Flavoprotein-like_sf"/>
</dbReference>
<gene>
    <name evidence="1" type="ORF">CIAN88_20635</name>
    <name evidence="4" type="ORF">G4D54_14675</name>
    <name evidence="3" type="ORF">GT664_17390</name>
    <name evidence="2" type="ORF">MKC95_19140</name>
</gene>
<dbReference type="AlphaFoldDB" id="A0A099I135"/>